<protein>
    <submittedName>
        <fullName evidence="5">ABC transporter ATP-binding protein</fullName>
    </submittedName>
</protein>
<gene>
    <name evidence="5" type="ORF">VO63_24700</name>
</gene>
<dbReference type="EMBL" id="LAQS01000042">
    <property type="protein sequence ID" value="KKZ71178.1"/>
    <property type="molecule type" value="Genomic_DNA"/>
</dbReference>
<dbReference type="GO" id="GO:0016887">
    <property type="term" value="F:ATP hydrolysis activity"/>
    <property type="evidence" value="ECO:0007669"/>
    <property type="project" value="InterPro"/>
</dbReference>
<sequence>MTTALSLDAVSRVHAGRNRGDGGLIALDSVSLTVPRGRFLAVMGGSGSGKSTLLRCAAGLERPTAGTVRIGDTELGRLKPAALTRLRRDRIGFVFQSLDLVSALDARENVALPLLLAGAPDDGRALAGLAAVGLADRAGDLPATLSGGQRQRVAIARALVTEPEVVFADEPTAALDPATAAEVLALLRRAVDEHGRTVVLVTHDPAAAGWADEAVFLERGRITARLDRPDAERARAMFRPVGRALAAVAR</sequence>
<dbReference type="Pfam" id="PF00005">
    <property type="entry name" value="ABC_tran"/>
    <property type="match status" value="1"/>
</dbReference>
<dbReference type="SUPFAM" id="SSF52540">
    <property type="entry name" value="P-loop containing nucleoside triphosphate hydrolases"/>
    <property type="match status" value="1"/>
</dbReference>
<dbReference type="InterPro" id="IPR017871">
    <property type="entry name" value="ABC_transporter-like_CS"/>
</dbReference>
<feature type="domain" description="ABC transporter" evidence="4">
    <location>
        <begin position="5"/>
        <end position="244"/>
    </location>
</feature>
<evidence type="ECO:0000256" key="2">
    <source>
        <dbReference type="ARBA" id="ARBA00022741"/>
    </source>
</evidence>
<dbReference type="PANTHER" id="PTHR24220">
    <property type="entry name" value="IMPORT ATP-BINDING PROTEIN"/>
    <property type="match status" value="1"/>
</dbReference>
<dbReference type="AlphaFoldDB" id="A0A2P2GI61"/>
<dbReference type="InterPro" id="IPR003593">
    <property type="entry name" value="AAA+_ATPase"/>
</dbReference>
<organism evidence="5 6">
    <name type="scientific">Streptomyces showdoensis</name>
    <dbReference type="NCBI Taxonomy" id="68268"/>
    <lineage>
        <taxon>Bacteria</taxon>
        <taxon>Bacillati</taxon>
        <taxon>Actinomycetota</taxon>
        <taxon>Actinomycetes</taxon>
        <taxon>Kitasatosporales</taxon>
        <taxon>Streptomycetaceae</taxon>
        <taxon>Streptomyces</taxon>
    </lineage>
</organism>
<dbReference type="InterPro" id="IPR003439">
    <property type="entry name" value="ABC_transporter-like_ATP-bd"/>
</dbReference>
<dbReference type="OrthoDB" id="4270093at2"/>
<dbReference type="Gene3D" id="3.40.50.300">
    <property type="entry name" value="P-loop containing nucleotide triphosphate hydrolases"/>
    <property type="match status" value="1"/>
</dbReference>
<comment type="caution">
    <text evidence="5">The sequence shown here is derived from an EMBL/GenBank/DDBJ whole genome shotgun (WGS) entry which is preliminary data.</text>
</comment>
<dbReference type="GO" id="GO:0005524">
    <property type="term" value="F:ATP binding"/>
    <property type="evidence" value="ECO:0007669"/>
    <property type="project" value="UniProtKB-KW"/>
</dbReference>
<evidence type="ECO:0000259" key="4">
    <source>
        <dbReference type="PROSITE" id="PS50893"/>
    </source>
</evidence>
<dbReference type="InterPro" id="IPR027417">
    <property type="entry name" value="P-loop_NTPase"/>
</dbReference>
<dbReference type="PROSITE" id="PS00211">
    <property type="entry name" value="ABC_TRANSPORTER_1"/>
    <property type="match status" value="1"/>
</dbReference>
<dbReference type="PROSITE" id="PS50893">
    <property type="entry name" value="ABC_TRANSPORTER_2"/>
    <property type="match status" value="1"/>
</dbReference>
<dbReference type="SMART" id="SM00382">
    <property type="entry name" value="AAA"/>
    <property type="match status" value="1"/>
</dbReference>
<dbReference type="Proteomes" id="UP000265325">
    <property type="component" value="Unassembled WGS sequence"/>
</dbReference>
<proteinExistence type="predicted"/>
<keyword evidence="3 5" id="KW-0067">ATP-binding</keyword>
<evidence type="ECO:0000313" key="5">
    <source>
        <dbReference type="EMBL" id="KKZ71178.1"/>
    </source>
</evidence>
<evidence type="ECO:0000313" key="6">
    <source>
        <dbReference type="Proteomes" id="UP000265325"/>
    </source>
</evidence>
<reference evidence="5 6" key="1">
    <citation type="submission" date="2015-05" db="EMBL/GenBank/DDBJ databases">
        <title>Draft Genome assembly of Streptomyces showdoensis.</title>
        <authorList>
            <person name="Thapa K.K."/>
            <person name="Metsa-Ketela M."/>
        </authorList>
    </citation>
    <scope>NUCLEOTIDE SEQUENCE [LARGE SCALE GENOMIC DNA]</scope>
    <source>
        <strain evidence="5 6">ATCC 15227</strain>
    </source>
</reference>
<name>A0A2P2GI61_STREW</name>
<dbReference type="GO" id="GO:0005886">
    <property type="term" value="C:plasma membrane"/>
    <property type="evidence" value="ECO:0007669"/>
    <property type="project" value="TreeGrafter"/>
</dbReference>
<dbReference type="PANTHER" id="PTHR24220:SF685">
    <property type="entry name" value="ABC TRANSPORTER RELATED"/>
    <property type="match status" value="1"/>
</dbReference>
<dbReference type="RefSeq" id="WP_046910171.1">
    <property type="nucleotide sequence ID" value="NZ_BAAAXG010000026.1"/>
</dbReference>
<evidence type="ECO:0000256" key="1">
    <source>
        <dbReference type="ARBA" id="ARBA00022448"/>
    </source>
</evidence>
<dbReference type="GO" id="GO:0022857">
    <property type="term" value="F:transmembrane transporter activity"/>
    <property type="evidence" value="ECO:0007669"/>
    <property type="project" value="TreeGrafter"/>
</dbReference>
<keyword evidence="6" id="KW-1185">Reference proteome</keyword>
<dbReference type="CDD" id="cd03255">
    <property type="entry name" value="ABC_MJ0796_LolCDE_FtsE"/>
    <property type="match status" value="1"/>
</dbReference>
<dbReference type="InterPro" id="IPR017911">
    <property type="entry name" value="MacB-like_ATP-bd"/>
</dbReference>
<accession>A0A2P2GI61</accession>
<evidence type="ECO:0000256" key="3">
    <source>
        <dbReference type="ARBA" id="ARBA00022840"/>
    </source>
</evidence>
<keyword evidence="1" id="KW-0813">Transport</keyword>
<keyword evidence="2" id="KW-0547">Nucleotide-binding</keyword>
<dbReference type="InterPro" id="IPR015854">
    <property type="entry name" value="ABC_transpr_LolD-like"/>
</dbReference>